<dbReference type="EMBL" id="FOQT01000001">
    <property type="protein sequence ID" value="SFH77461.1"/>
    <property type="molecule type" value="Genomic_DNA"/>
</dbReference>
<keyword evidence="1" id="KW-1133">Transmembrane helix</keyword>
<name>A0A1I3CT96_9FLAO</name>
<evidence type="ECO:0000313" key="2">
    <source>
        <dbReference type="EMBL" id="SFH77461.1"/>
    </source>
</evidence>
<gene>
    <name evidence="2" type="ORF">SAMN05443292_0053</name>
</gene>
<protein>
    <submittedName>
        <fullName evidence="2">Uncharacterized protein</fullName>
    </submittedName>
</protein>
<reference evidence="2 3" key="1">
    <citation type="submission" date="2016-10" db="EMBL/GenBank/DDBJ databases">
        <authorList>
            <person name="de Groot N.N."/>
        </authorList>
    </citation>
    <scope>NUCLEOTIDE SEQUENCE [LARGE SCALE GENOMIC DNA]</scope>
    <source>
        <strain evidence="2 3">DSM 26000</strain>
    </source>
</reference>
<feature type="transmembrane region" description="Helical" evidence="1">
    <location>
        <begin position="12"/>
        <end position="34"/>
    </location>
</feature>
<keyword evidence="1" id="KW-0812">Transmembrane</keyword>
<dbReference type="Proteomes" id="UP000198931">
    <property type="component" value="Unassembled WGS sequence"/>
</dbReference>
<sequence length="56" mass="6610">MITFLAVSLPHISLFLLIALLYILPVVFFIYWMVKMLKNSNENLKLTKEILERLKS</sequence>
<proteinExistence type="predicted"/>
<evidence type="ECO:0000313" key="3">
    <source>
        <dbReference type="Proteomes" id="UP000198931"/>
    </source>
</evidence>
<dbReference type="AlphaFoldDB" id="A0A1I3CT96"/>
<evidence type="ECO:0000256" key="1">
    <source>
        <dbReference type="SAM" id="Phobius"/>
    </source>
</evidence>
<accession>A0A1I3CT96</accession>
<organism evidence="2 3">
    <name type="scientific">Halpernia frigidisoli</name>
    <dbReference type="NCBI Taxonomy" id="1125876"/>
    <lineage>
        <taxon>Bacteria</taxon>
        <taxon>Pseudomonadati</taxon>
        <taxon>Bacteroidota</taxon>
        <taxon>Flavobacteriia</taxon>
        <taxon>Flavobacteriales</taxon>
        <taxon>Weeksellaceae</taxon>
        <taxon>Chryseobacterium group</taxon>
        <taxon>Halpernia</taxon>
    </lineage>
</organism>
<dbReference type="RefSeq" id="WP_177205398.1">
    <property type="nucleotide sequence ID" value="NZ_FOQT01000001.1"/>
</dbReference>
<keyword evidence="3" id="KW-1185">Reference proteome</keyword>
<keyword evidence="1" id="KW-0472">Membrane</keyword>